<dbReference type="InterPro" id="IPR014756">
    <property type="entry name" value="Ig_E-set"/>
</dbReference>
<reference evidence="3 4" key="1">
    <citation type="submission" date="2019-01" db="EMBL/GenBank/DDBJ databases">
        <authorList>
            <person name="Sayadi A."/>
        </authorList>
    </citation>
    <scope>NUCLEOTIDE SEQUENCE [LARGE SCALE GENOMIC DNA]</scope>
</reference>
<feature type="domain" description="Arrestin-like N-terminal" evidence="2">
    <location>
        <begin position="8"/>
        <end position="57"/>
    </location>
</feature>
<dbReference type="EMBL" id="CAACVG010010103">
    <property type="protein sequence ID" value="VEN55033.1"/>
    <property type="molecule type" value="Genomic_DNA"/>
</dbReference>
<dbReference type="AlphaFoldDB" id="A0A653D4Z6"/>
<dbReference type="SUPFAM" id="SSF81296">
    <property type="entry name" value="E set domains"/>
    <property type="match status" value="1"/>
</dbReference>
<dbReference type="Proteomes" id="UP000410492">
    <property type="component" value="Unassembled WGS sequence"/>
</dbReference>
<dbReference type="OrthoDB" id="7785529at2759"/>
<organism evidence="3 4">
    <name type="scientific">Callosobruchus maculatus</name>
    <name type="common">Southern cowpea weevil</name>
    <name type="synonym">Pulse bruchid</name>
    <dbReference type="NCBI Taxonomy" id="64391"/>
    <lineage>
        <taxon>Eukaryota</taxon>
        <taxon>Metazoa</taxon>
        <taxon>Ecdysozoa</taxon>
        <taxon>Arthropoda</taxon>
        <taxon>Hexapoda</taxon>
        <taxon>Insecta</taxon>
        <taxon>Pterygota</taxon>
        <taxon>Neoptera</taxon>
        <taxon>Endopterygota</taxon>
        <taxon>Coleoptera</taxon>
        <taxon>Polyphaga</taxon>
        <taxon>Cucujiformia</taxon>
        <taxon>Chrysomeloidea</taxon>
        <taxon>Chrysomelidae</taxon>
        <taxon>Bruchinae</taxon>
        <taxon>Bruchini</taxon>
        <taxon>Callosobruchus</taxon>
    </lineage>
</organism>
<evidence type="ECO:0000313" key="4">
    <source>
        <dbReference type="Proteomes" id="UP000410492"/>
    </source>
</evidence>
<comment type="similarity">
    <text evidence="1">Belongs to the arrestin family.</text>
</comment>
<protein>
    <recommendedName>
        <fullName evidence="2">Arrestin-like N-terminal domain-containing protein</fullName>
    </recommendedName>
</protein>
<evidence type="ECO:0000256" key="1">
    <source>
        <dbReference type="ARBA" id="ARBA00005298"/>
    </source>
</evidence>
<dbReference type="InterPro" id="IPR014752">
    <property type="entry name" value="Arrestin-like_C"/>
</dbReference>
<sequence>MDYIREFDIQLEREYYYPGETIKGNVVLDTIENFKLRTIRVILRGKAHAEWKVLLSGDRRTVKDDQIFILPSRIKSTMLF</sequence>
<accession>A0A653D4Z6</accession>
<dbReference type="Gene3D" id="2.60.40.640">
    <property type="match status" value="1"/>
</dbReference>
<dbReference type="InterPro" id="IPR011021">
    <property type="entry name" value="Arrestin-like_N"/>
</dbReference>
<evidence type="ECO:0000259" key="2">
    <source>
        <dbReference type="Pfam" id="PF00339"/>
    </source>
</evidence>
<dbReference type="Pfam" id="PF00339">
    <property type="entry name" value="Arrestin_N"/>
    <property type="match status" value="1"/>
</dbReference>
<name>A0A653D4Z6_CALMS</name>
<evidence type="ECO:0000313" key="3">
    <source>
        <dbReference type="EMBL" id="VEN55033.1"/>
    </source>
</evidence>
<gene>
    <name evidence="3" type="ORF">CALMAC_LOCUS14322</name>
</gene>
<keyword evidence="4" id="KW-1185">Reference proteome</keyword>
<proteinExistence type="inferred from homology"/>